<evidence type="ECO:0000256" key="5">
    <source>
        <dbReference type="ARBA" id="ARBA00022857"/>
    </source>
</evidence>
<accession>A0A9E2KLE5</accession>
<dbReference type="AlphaFoldDB" id="A0A9E2KLE5"/>
<evidence type="ECO:0000256" key="1">
    <source>
        <dbReference type="ARBA" id="ARBA00004903"/>
    </source>
</evidence>
<feature type="domain" description="DHFR" evidence="10">
    <location>
        <begin position="1"/>
        <end position="150"/>
    </location>
</feature>
<keyword evidence="4 8" id="KW-0554">One-carbon metabolism</keyword>
<dbReference type="SUPFAM" id="SSF53597">
    <property type="entry name" value="Dihydrofolate reductase-like"/>
    <property type="match status" value="1"/>
</dbReference>
<dbReference type="GO" id="GO:0006730">
    <property type="term" value="P:one-carbon metabolic process"/>
    <property type="evidence" value="ECO:0007669"/>
    <property type="project" value="UniProtKB-KW"/>
</dbReference>
<dbReference type="GO" id="GO:0046655">
    <property type="term" value="P:folic acid metabolic process"/>
    <property type="evidence" value="ECO:0007669"/>
    <property type="project" value="TreeGrafter"/>
</dbReference>
<keyword evidence="6 8" id="KW-0560">Oxidoreductase</keyword>
<dbReference type="InterPro" id="IPR017925">
    <property type="entry name" value="DHFR_CS"/>
</dbReference>
<dbReference type="PIRSF" id="PIRSF000194">
    <property type="entry name" value="DHFR"/>
    <property type="match status" value="1"/>
</dbReference>
<evidence type="ECO:0000259" key="10">
    <source>
        <dbReference type="PROSITE" id="PS51330"/>
    </source>
</evidence>
<evidence type="ECO:0000256" key="2">
    <source>
        <dbReference type="ARBA" id="ARBA00009539"/>
    </source>
</evidence>
<dbReference type="GO" id="GO:0005829">
    <property type="term" value="C:cytosol"/>
    <property type="evidence" value="ECO:0007669"/>
    <property type="project" value="TreeGrafter"/>
</dbReference>
<evidence type="ECO:0000256" key="9">
    <source>
        <dbReference type="RuleBase" id="RU004474"/>
    </source>
</evidence>
<dbReference type="GO" id="GO:0046452">
    <property type="term" value="P:dihydrofolate metabolic process"/>
    <property type="evidence" value="ECO:0007669"/>
    <property type="project" value="TreeGrafter"/>
</dbReference>
<dbReference type="EMBL" id="JAHLFG010000002">
    <property type="protein sequence ID" value="MBU3825926.1"/>
    <property type="molecule type" value="Genomic_DNA"/>
</dbReference>
<dbReference type="PANTHER" id="PTHR48069">
    <property type="entry name" value="DIHYDROFOLATE REDUCTASE"/>
    <property type="match status" value="1"/>
</dbReference>
<evidence type="ECO:0000256" key="3">
    <source>
        <dbReference type="ARBA" id="ARBA00012856"/>
    </source>
</evidence>
<dbReference type="Pfam" id="PF00186">
    <property type="entry name" value="DHFR_1"/>
    <property type="match status" value="1"/>
</dbReference>
<dbReference type="GO" id="GO:0004146">
    <property type="term" value="F:dihydrofolate reductase activity"/>
    <property type="evidence" value="ECO:0007669"/>
    <property type="project" value="UniProtKB-EC"/>
</dbReference>
<sequence>MAANRVIGLNGTMPWHLKEDLQHFKALTLGKPVLMGRRTFASIGRPLPKRRNLVLTSHPLDVAGIEVVSSIAKAQELCVNSETLMIIGGQQLYSAALPQAQVLHITRLQRDFAGDTYFPEFSHLPFKLVAKEEHYQPSLDLAYTFETWLLTSI</sequence>
<dbReference type="InterPro" id="IPR024072">
    <property type="entry name" value="DHFR-like_dom_sf"/>
</dbReference>
<evidence type="ECO:0000256" key="8">
    <source>
        <dbReference type="PIRNR" id="PIRNR000194"/>
    </source>
</evidence>
<evidence type="ECO:0000256" key="7">
    <source>
        <dbReference type="ARBA" id="ARBA00025067"/>
    </source>
</evidence>
<protein>
    <recommendedName>
        <fullName evidence="3 8">Dihydrofolate reductase</fullName>
        <ecNumber evidence="3 8">1.5.1.3</ecNumber>
    </recommendedName>
</protein>
<dbReference type="Gene3D" id="3.40.430.10">
    <property type="entry name" value="Dihydrofolate Reductase, subunit A"/>
    <property type="match status" value="1"/>
</dbReference>
<gene>
    <name evidence="11" type="ORF">IAA31_00310</name>
</gene>
<dbReference type="InterPro" id="IPR001796">
    <property type="entry name" value="DHFR_dom"/>
</dbReference>
<evidence type="ECO:0000256" key="4">
    <source>
        <dbReference type="ARBA" id="ARBA00022563"/>
    </source>
</evidence>
<dbReference type="PRINTS" id="PR00070">
    <property type="entry name" value="DHFR"/>
</dbReference>
<proteinExistence type="inferred from homology"/>
<reference evidence="11" key="1">
    <citation type="journal article" date="2021" name="PeerJ">
        <title>Extensive microbial diversity within the chicken gut microbiome revealed by metagenomics and culture.</title>
        <authorList>
            <person name="Gilroy R."/>
            <person name="Ravi A."/>
            <person name="Getino M."/>
            <person name="Pursley I."/>
            <person name="Horton D.L."/>
            <person name="Alikhan N.F."/>
            <person name="Baker D."/>
            <person name="Gharbi K."/>
            <person name="Hall N."/>
            <person name="Watson M."/>
            <person name="Adriaenssens E.M."/>
            <person name="Foster-Nyarko E."/>
            <person name="Jarju S."/>
            <person name="Secka A."/>
            <person name="Antonio M."/>
            <person name="Oren A."/>
            <person name="Chaudhuri R.R."/>
            <person name="La Ragione R."/>
            <person name="Hildebrand F."/>
            <person name="Pallen M.J."/>
        </authorList>
    </citation>
    <scope>NUCLEOTIDE SEQUENCE</scope>
    <source>
        <strain evidence="11">687</strain>
    </source>
</reference>
<name>A0A9E2KLE5_9GAMM</name>
<dbReference type="EC" id="1.5.1.3" evidence="3 8"/>
<comment type="caution">
    <text evidence="11">The sequence shown here is derived from an EMBL/GenBank/DDBJ whole genome shotgun (WGS) entry which is preliminary data.</text>
</comment>
<dbReference type="Proteomes" id="UP000824150">
    <property type="component" value="Unassembled WGS sequence"/>
</dbReference>
<dbReference type="PROSITE" id="PS51330">
    <property type="entry name" value="DHFR_2"/>
    <property type="match status" value="1"/>
</dbReference>
<reference evidence="11" key="2">
    <citation type="submission" date="2021-04" db="EMBL/GenBank/DDBJ databases">
        <authorList>
            <person name="Gilroy R."/>
        </authorList>
    </citation>
    <scope>NUCLEOTIDE SEQUENCE</scope>
    <source>
        <strain evidence="11">687</strain>
    </source>
</reference>
<evidence type="ECO:0000256" key="6">
    <source>
        <dbReference type="ARBA" id="ARBA00023002"/>
    </source>
</evidence>
<dbReference type="CDD" id="cd00209">
    <property type="entry name" value="DHFR"/>
    <property type="match status" value="1"/>
</dbReference>
<dbReference type="GO" id="GO:0046654">
    <property type="term" value="P:tetrahydrofolate biosynthetic process"/>
    <property type="evidence" value="ECO:0007669"/>
    <property type="project" value="InterPro"/>
</dbReference>
<dbReference type="PROSITE" id="PS00075">
    <property type="entry name" value="DHFR_1"/>
    <property type="match status" value="1"/>
</dbReference>
<dbReference type="GO" id="GO:0050661">
    <property type="term" value="F:NADP binding"/>
    <property type="evidence" value="ECO:0007669"/>
    <property type="project" value="InterPro"/>
</dbReference>
<comment type="similarity">
    <text evidence="2 8 9">Belongs to the dihydrofolate reductase family.</text>
</comment>
<dbReference type="InterPro" id="IPR012259">
    <property type="entry name" value="DHFR"/>
</dbReference>
<comment type="function">
    <text evidence="7 8">Key enzyme in folate metabolism. Catalyzes an essential reaction for de novo glycine and purine synthesis, and for DNA precursor synthesis.</text>
</comment>
<dbReference type="PANTHER" id="PTHR48069:SF3">
    <property type="entry name" value="DIHYDROFOLATE REDUCTASE"/>
    <property type="match status" value="1"/>
</dbReference>
<evidence type="ECO:0000313" key="11">
    <source>
        <dbReference type="EMBL" id="MBU3825926.1"/>
    </source>
</evidence>
<organism evidence="11 12">
    <name type="scientific">Candidatus Anaerobiospirillum merdipullorum</name>
    <dbReference type="NCBI Taxonomy" id="2838450"/>
    <lineage>
        <taxon>Bacteria</taxon>
        <taxon>Pseudomonadati</taxon>
        <taxon>Pseudomonadota</taxon>
        <taxon>Gammaproteobacteria</taxon>
        <taxon>Aeromonadales</taxon>
        <taxon>Succinivibrionaceae</taxon>
        <taxon>Anaerobiospirillum</taxon>
    </lineage>
</organism>
<comment type="pathway">
    <text evidence="1 8">Cofactor biosynthesis; tetrahydrofolate biosynthesis; 5,6,7,8-tetrahydrofolate from 7,8-dihydrofolate: step 1/1.</text>
</comment>
<keyword evidence="5 8" id="KW-0521">NADP</keyword>
<evidence type="ECO:0000313" key="12">
    <source>
        <dbReference type="Proteomes" id="UP000824150"/>
    </source>
</evidence>
<comment type="catalytic activity">
    <reaction evidence="8">
        <text>(6S)-5,6,7,8-tetrahydrofolate + NADP(+) = 7,8-dihydrofolate + NADPH + H(+)</text>
        <dbReference type="Rhea" id="RHEA:15009"/>
        <dbReference type="ChEBI" id="CHEBI:15378"/>
        <dbReference type="ChEBI" id="CHEBI:57451"/>
        <dbReference type="ChEBI" id="CHEBI:57453"/>
        <dbReference type="ChEBI" id="CHEBI:57783"/>
        <dbReference type="ChEBI" id="CHEBI:58349"/>
        <dbReference type="EC" id="1.5.1.3"/>
    </reaction>
</comment>